<dbReference type="AlphaFoldDB" id="A0A1U9ULI3"/>
<evidence type="ECO:0000313" key="2">
    <source>
        <dbReference type="EMBL" id="AQV93025.1"/>
    </source>
</evidence>
<dbReference type="EMBL" id="CP017757">
    <property type="protein sequence ID" value="AQV92831.1"/>
    <property type="molecule type" value="Genomic_DNA"/>
</dbReference>
<sequence length="108" mass="12061">MLRLARREISRFPCKERPYVPGSSTTPGRRGTRAHAPLRIAFRVLNRVGTQDDSPIVAQWLARTLPYRRFADILADACARLGADVVRYSFIAVDSHHLLLAGLPAHSV</sequence>
<evidence type="ECO:0000313" key="1">
    <source>
        <dbReference type="EMBL" id="AQV92831.1"/>
    </source>
</evidence>
<evidence type="ECO:0000313" key="3">
    <source>
        <dbReference type="Proteomes" id="UP000189627"/>
    </source>
</evidence>
<accession>A0A1U9ULI3</accession>
<dbReference type="KEGG" id="cuh:BJN34_02855"/>
<dbReference type="KEGG" id="cuh:BJN34_03835"/>
<reference evidence="2" key="2">
    <citation type="submission" date="2018-03" db="EMBL/GenBank/DDBJ databases">
        <title>Complete genome sequence of Cupriavidus necator strain NH9, a 3-chlorobenzoate degrader.</title>
        <authorList>
            <person name="Moriuchi R."/>
            <person name="Dohra H."/>
            <person name="Ogawa N."/>
        </authorList>
    </citation>
    <scope>NUCLEOTIDE SEQUENCE</scope>
    <source>
        <strain evidence="2">NH9</strain>
    </source>
</reference>
<name>A0A1U9ULI3_CUPNE</name>
<dbReference type="EMBL" id="CP017757">
    <property type="protein sequence ID" value="AQV93025.1"/>
    <property type="molecule type" value="Genomic_DNA"/>
</dbReference>
<reference evidence="3" key="1">
    <citation type="submission" date="2017-02" db="EMBL/GenBank/DDBJ databases">
        <title>Complete genome sequence of Cupriavidus necator strain NH9, a 3-chlorobenzoate degrader.</title>
        <authorList>
            <person name="Moriuchi R."/>
            <person name="Dohra H."/>
            <person name="Ogawa N."/>
        </authorList>
    </citation>
    <scope>NUCLEOTIDE SEQUENCE [LARGE SCALE GENOMIC DNA]</scope>
    <source>
        <strain evidence="3">NH9</strain>
    </source>
</reference>
<organism evidence="2 3">
    <name type="scientific">Cupriavidus necator</name>
    <name type="common">Alcaligenes eutrophus</name>
    <name type="synonym">Ralstonia eutropha</name>
    <dbReference type="NCBI Taxonomy" id="106590"/>
    <lineage>
        <taxon>Bacteria</taxon>
        <taxon>Pseudomonadati</taxon>
        <taxon>Pseudomonadota</taxon>
        <taxon>Betaproteobacteria</taxon>
        <taxon>Burkholderiales</taxon>
        <taxon>Burkholderiaceae</taxon>
        <taxon>Cupriavidus</taxon>
    </lineage>
</organism>
<dbReference type="Proteomes" id="UP000189627">
    <property type="component" value="Chromosome 1"/>
</dbReference>
<proteinExistence type="predicted"/>
<protein>
    <submittedName>
        <fullName evidence="2">Uncharacterized protein</fullName>
    </submittedName>
</protein>
<gene>
    <name evidence="1" type="ORF">BJN34_02855</name>
    <name evidence="2" type="ORF">BJN34_03835</name>
</gene>